<feature type="domain" description="Reverse transcriptase" evidence="1">
    <location>
        <begin position="1"/>
        <end position="139"/>
    </location>
</feature>
<dbReference type="OrthoDB" id="1937528at2759"/>
<dbReference type="EMBL" id="DF974442">
    <property type="protein sequence ID" value="GAU48580.1"/>
    <property type="molecule type" value="Genomic_DNA"/>
</dbReference>
<sequence length="468" mass="53640">MSVLINGSPTKDFKVHKGLRQEDPLSPFLFLIAAEGLTGLVNKAINIGKFQGFKVHDNLQFPILQFADDTVLICEGSWVNVSTIKTILRGFELVSGMKINFVKSKIYGINVDEFFLEAAANFLLCRAETIPFKFLGLPVGANPRRLNTWKPVVDSMKQRLSSWSGRHLSIGGRVTLINSVLSSLPLYFFSFFKAPKGVINELIKIQRNFLWGGGLEVKKLCWVSWVNFCLPKDKGGLGVKDLELFNQSLLCKWKWRLLVDTGAVWYGLLRFRYENQFDNLLSRGGLSPKATDSIWWRDMVRVGDAEGEFWFPKNVSSILGNGKRIVFWKEKWIGTVPLQELFPNLFAKESNQSVEVAKRLIGNSLHRTWNWEWITNLTAEEEEGLQELQELLLDVAVVENQQDKWRWIPDSSGLFAVKSVYVLLLNNITRHDLNRSLVEALECLWKNDILQRLVFLDGDYFGRNYPQE</sequence>
<name>A0A2Z6PDM6_TRISU</name>
<evidence type="ECO:0000259" key="1">
    <source>
        <dbReference type="PROSITE" id="PS50878"/>
    </source>
</evidence>
<accession>A0A2Z6PDM6</accession>
<dbReference type="PANTHER" id="PTHR33116">
    <property type="entry name" value="REVERSE TRANSCRIPTASE ZINC-BINDING DOMAIN-CONTAINING PROTEIN-RELATED-RELATED"/>
    <property type="match status" value="1"/>
</dbReference>
<dbReference type="Proteomes" id="UP000242715">
    <property type="component" value="Unassembled WGS sequence"/>
</dbReference>
<dbReference type="Pfam" id="PF00078">
    <property type="entry name" value="RVT_1"/>
    <property type="match status" value="1"/>
</dbReference>
<organism evidence="2 3">
    <name type="scientific">Trifolium subterraneum</name>
    <name type="common">Subterranean clover</name>
    <dbReference type="NCBI Taxonomy" id="3900"/>
    <lineage>
        <taxon>Eukaryota</taxon>
        <taxon>Viridiplantae</taxon>
        <taxon>Streptophyta</taxon>
        <taxon>Embryophyta</taxon>
        <taxon>Tracheophyta</taxon>
        <taxon>Spermatophyta</taxon>
        <taxon>Magnoliopsida</taxon>
        <taxon>eudicotyledons</taxon>
        <taxon>Gunneridae</taxon>
        <taxon>Pentapetalae</taxon>
        <taxon>rosids</taxon>
        <taxon>fabids</taxon>
        <taxon>Fabales</taxon>
        <taxon>Fabaceae</taxon>
        <taxon>Papilionoideae</taxon>
        <taxon>50 kb inversion clade</taxon>
        <taxon>NPAAA clade</taxon>
        <taxon>Hologalegina</taxon>
        <taxon>IRL clade</taxon>
        <taxon>Trifolieae</taxon>
        <taxon>Trifolium</taxon>
    </lineage>
</organism>
<evidence type="ECO:0000313" key="3">
    <source>
        <dbReference type="Proteomes" id="UP000242715"/>
    </source>
</evidence>
<protein>
    <recommendedName>
        <fullName evidence="1">Reverse transcriptase domain-containing protein</fullName>
    </recommendedName>
</protein>
<dbReference type="InterPro" id="IPR000477">
    <property type="entry name" value="RT_dom"/>
</dbReference>
<evidence type="ECO:0000313" key="2">
    <source>
        <dbReference type="EMBL" id="GAU48580.1"/>
    </source>
</evidence>
<reference evidence="3" key="1">
    <citation type="journal article" date="2017" name="Front. Plant Sci.">
        <title>Climate Clever Clovers: New Paradigm to Reduce the Environmental Footprint of Ruminants by Breeding Low Methanogenic Forages Utilizing Haplotype Variation.</title>
        <authorList>
            <person name="Kaur P."/>
            <person name="Appels R."/>
            <person name="Bayer P.E."/>
            <person name="Keeble-Gagnere G."/>
            <person name="Wang J."/>
            <person name="Hirakawa H."/>
            <person name="Shirasawa K."/>
            <person name="Vercoe P."/>
            <person name="Stefanova K."/>
            <person name="Durmic Z."/>
            <person name="Nichols P."/>
            <person name="Revell C."/>
            <person name="Isobe S.N."/>
            <person name="Edwards D."/>
            <person name="Erskine W."/>
        </authorList>
    </citation>
    <scope>NUCLEOTIDE SEQUENCE [LARGE SCALE GENOMIC DNA]</scope>
    <source>
        <strain evidence="3">cv. Daliak</strain>
    </source>
</reference>
<dbReference type="PROSITE" id="PS50878">
    <property type="entry name" value="RT_POL"/>
    <property type="match status" value="1"/>
</dbReference>
<keyword evidence="3" id="KW-1185">Reference proteome</keyword>
<dbReference type="AlphaFoldDB" id="A0A2Z6PDM6"/>
<gene>
    <name evidence="2" type="ORF">TSUD_369510</name>
</gene>
<dbReference type="PANTHER" id="PTHR33116:SF78">
    <property type="entry name" value="OS12G0587133 PROTEIN"/>
    <property type="match status" value="1"/>
</dbReference>
<proteinExistence type="predicted"/>